<evidence type="ECO:0000259" key="5">
    <source>
        <dbReference type="PROSITE" id="PS51294"/>
    </source>
</evidence>
<dbReference type="VEuPathDB" id="GiardiaDB:QR46_3346"/>
<evidence type="ECO:0000256" key="1">
    <source>
        <dbReference type="ARBA" id="ARBA00004123"/>
    </source>
</evidence>
<protein>
    <recommendedName>
        <fullName evidence="8">Myb-like DNA-binding domain-containing protein</fullName>
    </recommendedName>
</protein>
<evidence type="ECO:0000259" key="4">
    <source>
        <dbReference type="PROSITE" id="PS50090"/>
    </source>
</evidence>
<dbReference type="EMBL" id="JXTI01000105">
    <property type="protein sequence ID" value="KWX12679.1"/>
    <property type="molecule type" value="Genomic_DNA"/>
</dbReference>
<dbReference type="InterPro" id="IPR001005">
    <property type="entry name" value="SANT/Myb"/>
</dbReference>
<dbReference type="InterPro" id="IPR017930">
    <property type="entry name" value="Myb_dom"/>
</dbReference>
<accession>A0A132NRD9</accession>
<dbReference type="Gene3D" id="1.10.10.60">
    <property type="entry name" value="Homeodomain-like"/>
    <property type="match status" value="2"/>
</dbReference>
<dbReference type="GO" id="GO:0003700">
    <property type="term" value="F:DNA-binding transcription factor activity"/>
    <property type="evidence" value="ECO:0007669"/>
    <property type="project" value="TreeGrafter"/>
</dbReference>
<dbReference type="InterPro" id="IPR009057">
    <property type="entry name" value="Homeodomain-like_sf"/>
</dbReference>
<evidence type="ECO:0000256" key="3">
    <source>
        <dbReference type="ARBA" id="ARBA00023242"/>
    </source>
</evidence>
<keyword evidence="3" id="KW-0539">Nucleus</keyword>
<feature type="domain" description="Myb-like" evidence="4">
    <location>
        <begin position="10"/>
        <end position="67"/>
    </location>
</feature>
<dbReference type="SUPFAM" id="SSF46689">
    <property type="entry name" value="Homeodomain-like"/>
    <property type="match status" value="1"/>
</dbReference>
<dbReference type="PROSITE" id="PS50090">
    <property type="entry name" value="MYB_LIKE"/>
    <property type="match status" value="2"/>
</dbReference>
<evidence type="ECO:0000313" key="7">
    <source>
        <dbReference type="Proteomes" id="UP000070089"/>
    </source>
</evidence>
<dbReference type="GO" id="GO:0005634">
    <property type="term" value="C:nucleus"/>
    <property type="evidence" value="ECO:0007669"/>
    <property type="project" value="UniProtKB-SubCell"/>
</dbReference>
<dbReference type="SMART" id="SM00717">
    <property type="entry name" value="SANT"/>
    <property type="match status" value="2"/>
</dbReference>
<dbReference type="PROSITE" id="PS51294">
    <property type="entry name" value="HTH_MYB"/>
    <property type="match status" value="1"/>
</dbReference>
<keyword evidence="2" id="KW-0238">DNA-binding</keyword>
<sequence length="226" mass="26990">MPSIDFYRTPTRRHRTPWHADEIKRLLDAVAMERNAHADSMIDWRLISKRVGTRDRVQCYQRYTNIDRAGKTDTKRRSWTIDETIRLLKWHVSCGHNWSTYSSVLPKRTPAEVKGKFLSLQRAVMSKNSDVWRIDEYAPYREYLRESLYRTPRRRQTLAMCIGASQYRQLQLIWTFKRTPGPFMSPPDRNISTFPLLSNDYAGRRGSSKRYRGRRLIERAVWFKTL</sequence>
<dbReference type="Proteomes" id="UP000070089">
    <property type="component" value="Unassembled WGS sequence"/>
</dbReference>
<reference evidence="6 7" key="1">
    <citation type="journal article" date="2015" name="Mol. Biochem. Parasitol.">
        <title>Identification of polymorphic genes for use in assemblage B genotyping assays through comparative genomics of multiple assemblage B Giardia duodenalis isolates.</title>
        <authorList>
            <person name="Wielinga C."/>
            <person name="Thompson R.C."/>
            <person name="Monis P."/>
            <person name="Ryan U."/>
        </authorList>
    </citation>
    <scope>NUCLEOTIDE SEQUENCE [LARGE SCALE GENOMIC DNA]</scope>
    <source>
        <strain evidence="6 7">BAH15c1</strain>
    </source>
</reference>
<comment type="caution">
    <text evidence="6">The sequence shown here is derived from an EMBL/GenBank/DDBJ whole genome shotgun (WGS) entry which is preliminary data.</text>
</comment>
<dbReference type="Pfam" id="PF00249">
    <property type="entry name" value="Myb_DNA-binding"/>
    <property type="match status" value="2"/>
</dbReference>
<dbReference type="PANTHER" id="PTHR46380:SF2">
    <property type="entry name" value="CYCLIN-D-BINDING MYB-LIKE TRANSCRIPTION FACTOR 1"/>
    <property type="match status" value="1"/>
</dbReference>
<dbReference type="OrthoDB" id="2143914at2759"/>
<comment type="subcellular location">
    <subcellularLocation>
        <location evidence="1">Nucleus</location>
    </subcellularLocation>
</comment>
<organism evidence="6 7">
    <name type="scientific">Giardia duodenalis assemblage B</name>
    <dbReference type="NCBI Taxonomy" id="1394984"/>
    <lineage>
        <taxon>Eukaryota</taxon>
        <taxon>Metamonada</taxon>
        <taxon>Diplomonadida</taxon>
        <taxon>Hexamitidae</taxon>
        <taxon>Giardiinae</taxon>
        <taxon>Giardia</taxon>
    </lineage>
</organism>
<name>A0A132NRD9_GIAIN</name>
<dbReference type="InterPro" id="IPR051651">
    <property type="entry name" value="DMTF1_DNA-bind_reg"/>
</dbReference>
<evidence type="ECO:0000313" key="6">
    <source>
        <dbReference type="EMBL" id="KWX12679.1"/>
    </source>
</evidence>
<evidence type="ECO:0008006" key="8">
    <source>
        <dbReference type="Google" id="ProtNLM"/>
    </source>
</evidence>
<dbReference type="PANTHER" id="PTHR46380">
    <property type="entry name" value="CYCLIN-D-BINDING MYB-LIKE TRANSCRIPTION FACTOR 1"/>
    <property type="match status" value="1"/>
</dbReference>
<dbReference type="CDD" id="cd00167">
    <property type="entry name" value="SANT"/>
    <property type="match status" value="1"/>
</dbReference>
<gene>
    <name evidence="6" type="ORF">QR46_3346</name>
</gene>
<feature type="domain" description="HTH myb-type" evidence="5">
    <location>
        <begin position="71"/>
        <end position="125"/>
    </location>
</feature>
<proteinExistence type="predicted"/>
<evidence type="ECO:0000256" key="2">
    <source>
        <dbReference type="ARBA" id="ARBA00023125"/>
    </source>
</evidence>
<feature type="domain" description="Myb-like" evidence="4">
    <location>
        <begin position="71"/>
        <end position="121"/>
    </location>
</feature>
<dbReference type="AlphaFoldDB" id="A0A132NRD9"/>
<dbReference type="GO" id="GO:0000976">
    <property type="term" value="F:transcription cis-regulatory region binding"/>
    <property type="evidence" value="ECO:0007669"/>
    <property type="project" value="TreeGrafter"/>
</dbReference>